<evidence type="ECO:0000256" key="1">
    <source>
        <dbReference type="SAM" id="MobiDB-lite"/>
    </source>
</evidence>
<proteinExistence type="predicted"/>
<feature type="non-terminal residue" evidence="2">
    <location>
        <position position="1"/>
    </location>
</feature>
<organism evidence="2">
    <name type="scientific">Nothobranchius kuhntae</name>
    <name type="common">Beira killifish</name>
    <dbReference type="NCBI Taxonomy" id="321403"/>
    <lineage>
        <taxon>Eukaryota</taxon>
        <taxon>Metazoa</taxon>
        <taxon>Chordata</taxon>
        <taxon>Craniata</taxon>
        <taxon>Vertebrata</taxon>
        <taxon>Euteleostomi</taxon>
        <taxon>Actinopterygii</taxon>
        <taxon>Neopterygii</taxon>
        <taxon>Teleostei</taxon>
        <taxon>Neoteleostei</taxon>
        <taxon>Acanthomorphata</taxon>
        <taxon>Ovalentaria</taxon>
        <taxon>Atherinomorphae</taxon>
        <taxon>Cyprinodontiformes</taxon>
        <taxon>Nothobranchiidae</taxon>
        <taxon>Nothobranchius</taxon>
    </lineage>
</organism>
<reference evidence="2" key="2">
    <citation type="submission" date="2016-06" db="EMBL/GenBank/DDBJ databases">
        <title>The genome of a short-lived fish provides insights into sex chromosome evolution and the genetic control of aging.</title>
        <authorList>
            <person name="Reichwald K."/>
            <person name="Felder M."/>
            <person name="Petzold A."/>
            <person name="Koch P."/>
            <person name="Groth M."/>
            <person name="Platzer M."/>
        </authorList>
    </citation>
    <scope>NUCLEOTIDE SEQUENCE</scope>
    <source>
        <tissue evidence="2">Brain</tissue>
    </source>
</reference>
<feature type="region of interest" description="Disordered" evidence="1">
    <location>
        <begin position="18"/>
        <end position="38"/>
    </location>
</feature>
<evidence type="ECO:0000313" key="2">
    <source>
        <dbReference type="EMBL" id="SBR31011.1"/>
    </source>
</evidence>
<sequence>CVIDSLCRTTLPKAPPLPARRCAQTRASQISARESRYR</sequence>
<gene>
    <name evidence="2" type="primary">Nfu_g_1_025720</name>
</gene>
<feature type="non-terminal residue" evidence="2">
    <location>
        <position position="38"/>
    </location>
</feature>
<dbReference type="AlphaFoldDB" id="A0A1A8KFM7"/>
<name>A0A1A8KFM7_NOTKU</name>
<protein>
    <submittedName>
        <fullName evidence="2">BED zinc finger</fullName>
    </submittedName>
</protein>
<accession>A0A1A8KFM7</accession>
<dbReference type="EMBL" id="HAEE01010961">
    <property type="protein sequence ID" value="SBR31011.1"/>
    <property type="molecule type" value="Transcribed_RNA"/>
</dbReference>
<reference evidence="2" key="1">
    <citation type="submission" date="2016-05" db="EMBL/GenBank/DDBJ databases">
        <authorList>
            <person name="Lavstsen T."/>
            <person name="Jespersen J.S."/>
        </authorList>
    </citation>
    <scope>NUCLEOTIDE SEQUENCE</scope>
    <source>
        <tissue evidence="2">Brain</tissue>
    </source>
</reference>